<evidence type="ECO:0000313" key="2">
    <source>
        <dbReference type="EMBL" id="MDA3613208.1"/>
    </source>
</evidence>
<evidence type="ECO:0000256" key="1">
    <source>
        <dbReference type="SAM" id="Phobius"/>
    </source>
</evidence>
<gene>
    <name evidence="2" type="ORF">O3P16_00165</name>
</gene>
<keyword evidence="3" id="KW-1185">Reference proteome</keyword>
<proteinExistence type="predicted"/>
<keyword evidence="1" id="KW-1133">Transmembrane helix</keyword>
<dbReference type="EMBL" id="JAQGEF010000001">
    <property type="protein sequence ID" value="MDA3613208.1"/>
    <property type="molecule type" value="Genomic_DNA"/>
</dbReference>
<protein>
    <recommendedName>
        <fullName evidence="4">DUF4234 domain-containing protein</fullName>
    </recommendedName>
</protein>
<feature type="transmembrane region" description="Helical" evidence="1">
    <location>
        <begin position="44"/>
        <end position="66"/>
    </location>
</feature>
<feature type="transmembrane region" description="Helical" evidence="1">
    <location>
        <begin position="6"/>
        <end position="23"/>
    </location>
</feature>
<reference evidence="2 3" key="1">
    <citation type="submission" date="2022-12" db="EMBL/GenBank/DDBJ databases">
        <title>Chitinophagaceae gen. sp. nov., a new member of the family Chitinophagaceae, isolated from soil in a chemical factory.</title>
        <authorList>
            <person name="Ke Z."/>
        </authorList>
    </citation>
    <scope>NUCLEOTIDE SEQUENCE [LARGE SCALE GENOMIC DNA]</scope>
    <source>
        <strain evidence="2 3">LY-5</strain>
    </source>
</reference>
<sequence length="119" mass="13908">MIQILSYSIYLLISSFITIYVGWKCYKHGHIYILHLVHDERISMAINKILLLGYYLLNIGYISWSLSTWQHVTALPDVTAQISMKVGFITSILCVLHYTNITVIYFLRRLFNHSKNNIP</sequence>
<comment type="caution">
    <text evidence="2">The sequence shown here is derived from an EMBL/GenBank/DDBJ whole genome shotgun (WGS) entry which is preliminary data.</text>
</comment>
<keyword evidence="1" id="KW-0812">Transmembrane</keyword>
<feature type="transmembrane region" description="Helical" evidence="1">
    <location>
        <begin position="86"/>
        <end position="107"/>
    </location>
</feature>
<name>A0ABT4UEK1_9BACT</name>
<evidence type="ECO:0008006" key="4">
    <source>
        <dbReference type="Google" id="ProtNLM"/>
    </source>
</evidence>
<organism evidence="2 3">
    <name type="scientific">Polluticaenibacter yanchengensis</name>
    <dbReference type="NCBI Taxonomy" id="3014562"/>
    <lineage>
        <taxon>Bacteria</taxon>
        <taxon>Pseudomonadati</taxon>
        <taxon>Bacteroidota</taxon>
        <taxon>Chitinophagia</taxon>
        <taxon>Chitinophagales</taxon>
        <taxon>Chitinophagaceae</taxon>
        <taxon>Polluticaenibacter</taxon>
    </lineage>
</organism>
<evidence type="ECO:0000313" key="3">
    <source>
        <dbReference type="Proteomes" id="UP001210231"/>
    </source>
</evidence>
<dbReference type="RefSeq" id="WP_407029542.1">
    <property type="nucleotide sequence ID" value="NZ_JAQGEF010000001.1"/>
</dbReference>
<keyword evidence="1" id="KW-0472">Membrane</keyword>
<dbReference type="Proteomes" id="UP001210231">
    <property type="component" value="Unassembled WGS sequence"/>
</dbReference>
<accession>A0ABT4UEK1</accession>